<proteinExistence type="predicted"/>
<accession>A0A199W9B5</accession>
<dbReference type="Proteomes" id="UP000092600">
    <property type="component" value="Unassembled WGS sequence"/>
</dbReference>
<protein>
    <submittedName>
        <fullName evidence="2">Uncharacterized protein</fullName>
    </submittedName>
</protein>
<organism evidence="2 3">
    <name type="scientific">Ananas comosus</name>
    <name type="common">Pineapple</name>
    <name type="synonym">Ananas ananas</name>
    <dbReference type="NCBI Taxonomy" id="4615"/>
    <lineage>
        <taxon>Eukaryota</taxon>
        <taxon>Viridiplantae</taxon>
        <taxon>Streptophyta</taxon>
        <taxon>Embryophyta</taxon>
        <taxon>Tracheophyta</taxon>
        <taxon>Spermatophyta</taxon>
        <taxon>Magnoliopsida</taxon>
        <taxon>Liliopsida</taxon>
        <taxon>Poales</taxon>
        <taxon>Bromeliaceae</taxon>
        <taxon>Bromelioideae</taxon>
        <taxon>Ananas</taxon>
    </lineage>
</organism>
<comment type="caution">
    <text evidence="2">The sequence shown here is derived from an EMBL/GenBank/DDBJ whole genome shotgun (WGS) entry which is preliminary data.</text>
</comment>
<name>A0A199W9B5_ANACO</name>
<evidence type="ECO:0000256" key="1">
    <source>
        <dbReference type="SAM" id="MobiDB-lite"/>
    </source>
</evidence>
<dbReference type="EMBL" id="LSRQ01000044">
    <property type="protein sequence ID" value="OAY85816.1"/>
    <property type="molecule type" value="Genomic_DNA"/>
</dbReference>
<dbReference type="AlphaFoldDB" id="A0A199W9B5"/>
<sequence length="125" mass="13462">MAAGPGRRRRCPGMAGTGGDGVRDPTTAGEKRPEVVDAFQKPKVERLKENEGEVAGFQFSGGRGTCRRPGCAHGLDRDLLKLILEATGTVVCLNKSYRPTRIPSEFSSKLLQFSSSKAKQADEVI</sequence>
<gene>
    <name evidence="2" type="ORF">ACMD2_09953</name>
</gene>
<feature type="region of interest" description="Disordered" evidence="1">
    <location>
        <begin position="1"/>
        <end position="33"/>
    </location>
</feature>
<evidence type="ECO:0000313" key="2">
    <source>
        <dbReference type="EMBL" id="OAY85816.1"/>
    </source>
</evidence>
<feature type="compositionally biased region" description="Basic residues" evidence="1">
    <location>
        <begin position="1"/>
        <end position="11"/>
    </location>
</feature>
<reference evidence="2 3" key="1">
    <citation type="journal article" date="2016" name="DNA Res.">
        <title>The draft genome of MD-2 pineapple using hybrid error correction of long reads.</title>
        <authorList>
            <person name="Redwan R.M."/>
            <person name="Saidin A."/>
            <person name="Kumar S.V."/>
        </authorList>
    </citation>
    <scope>NUCLEOTIDE SEQUENCE [LARGE SCALE GENOMIC DNA]</scope>
    <source>
        <strain evidence="3">cv. MD2</strain>
        <tissue evidence="2">Leaf</tissue>
    </source>
</reference>
<evidence type="ECO:0000313" key="3">
    <source>
        <dbReference type="Proteomes" id="UP000092600"/>
    </source>
</evidence>